<comment type="caution">
    <text evidence="2">The sequence shown here is derived from an EMBL/GenBank/DDBJ whole genome shotgun (WGS) entry which is preliminary data.</text>
</comment>
<feature type="non-terminal residue" evidence="2">
    <location>
        <position position="1"/>
    </location>
</feature>
<gene>
    <name evidence="2" type="ORF">Tci_852492</name>
</gene>
<reference evidence="2" key="1">
    <citation type="journal article" date="2019" name="Sci. Rep.">
        <title>Draft genome of Tanacetum cinerariifolium, the natural source of mosquito coil.</title>
        <authorList>
            <person name="Yamashiro T."/>
            <person name="Shiraishi A."/>
            <person name="Satake H."/>
            <person name="Nakayama K."/>
        </authorList>
    </citation>
    <scope>NUCLEOTIDE SEQUENCE</scope>
</reference>
<proteinExistence type="predicted"/>
<evidence type="ECO:0000313" key="2">
    <source>
        <dbReference type="EMBL" id="GFC80522.1"/>
    </source>
</evidence>
<protein>
    <submittedName>
        <fullName evidence="2">Uncharacterized protein</fullName>
    </submittedName>
</protein>
<name>A0A699R938_TANCI</name>
<feature type="non-terminal residue" evidence="2">
    <location>
        <position position="61"/>
    </location>
</feature>
<organism evidence="2">
    <name type="scientific">Tanacetum cinerariifolium</name>
    <name type="common">Dalmatian daisy</name>
    <name type="synonym">Chrysanthemum cinerariifolium</name>
    <dbReference type="NCBI Taxonomy" id="118510"/>
    <lineage>
        <taxon>Eukaryota</taxon>
        <taxon>Viridiplantae</taxon>
        <taxon>Streptophyta</taxon>
        <taxon>Embryophyta</taxon>
        <taxon>Tracheophyta</taxon>
        <taxon>Spermatophyta</taxon>
        <taxon>Magnoliopsida</taxon>
        <taxon>eudicotyledons</taxon>
        <taxon>Gunneridae</taxon>
        <taxon>Pentapetalae</taxon>
        <taxon>asterids</taxon>
        <taxon>campanulids</taxon>
        <taxon>Asterales</taxon>
        <taxon>Asteraceae</taxon>
        <taxon>Asteroideae</taxon>
        <taxon>Anthemideae</taxon>
        <taxon>Anthemidinae</taxon>
        <taxon>Tanacetum</taxon>
    </lineage>
</organism>
<evidence type="ECO:0000256" key="1">
    <source>
        <dbReference type="SAM" id="MobiDB-lite"/>
    </source>
</evidence>
<dbReference type="AlphaFoldDB" id="A0A699R938"/>
<sequence length="61" mass="6578">EWEDDGMACDDHEGPLVFDDDQYEKEIVSGDVGENLMVRPGGDNTGPVSKGVASSGLKFFD</sequence>
<dbReference type="EMBL" id="BKCJ011075449">
    <property type="protein sequence ID" value="GFC80522.1"/>
    <property type="molecule type" value="Genomic_DNA"/>
</dbReference>
<feature type="region of interest" description="Disordered" evidence="1">
    <location>
        <begin position="34"/>
        <end position="61"/>
    </location>
</feature>
<accession>A0A699R938</accession>